<evidence type="ECO:0000256" key="5">
    <source>
        <dbReference type="ARBA" id="ARBA00023136"/>
    </source>
</evidence>
<reference evidence="7 8" key="2">
    <citation type="submission" date="2018-11" db="EMBL/GenBank/DDBJ databases">
        <authorList>
            <consortium name="Pathogen Informatics"/>
        </authorList>
    </citation>
    <scope>NUCLEOTIDE SEQUENCE [LARGE SCALE GENOMIC DNA]</scope>
</reference>
<reference evidence="9" key="1">
    <citation type="submission" date="2016-06" db="UniProtKB">
        <authorList>
            <consortium name="WormBaseParasite"/>
        </authorList>
    </citation>
    <scope>IDENTIFICATION</scope>
</reference>
<evidence type="ECO:0000313" key="9">
    <source>
        <dbReference type="WBParaSite" id="GPUH_0001271801-mRNA-1"/>
    </source>
</evidence>
<evidence type="ECO:0000256" key="1">
    <source>
        <dbReference type="ARBA" id="ARBA00004141"/>
    </source>
</evidence>
<dbReference type="GO" id="GO:0000139">
    <property type="term" value="C:Golgi membrane"/>
    <property type="evidence" value="ECO:0007669"/>
    <property type="project" value="InterPro"/>
</dbReference>
<comment type="subcellular location">
    <subcellularLocation>
        <location evidence="1">Membrane</location>
        <topology evidence="1">Multi-pass membrane protein</topology>
    </subcellularLocation>
</comment>
<protein>
    <submittedName>
        <fullName evidence="9">Protein RFT1 homolog</fullName>
    </submittedName>
</protein>
<keyword evidence="4 6" id="KW-1133">Transmembrane helix</keyword>
<dbReference type="GO" id="GO:0015165">
    <property type="term" value="F:pyrimidine nucleotide-sugar transmembrane transporter activity"/>
    <property type="evidence" value="ECO:0007669"/>
    <property type="project" value="InterPro"/>
</dbReference>
<feature type="transmembrane region" description="Helical" evidence="6">
    <location>
        <begin position="16"/>
        <end position="40"/>
    </location>
</feature>
<evidence type="ECO:0000256" key="2">
    <source>
        <dbReference type="ARBA" id="ARBA00022597"/>
    </source>
</evidence>
<evidence type="ECO:0000313" key="8">
    <source>
        <dbReference type="Proteomes" id="UP000271098"/>
    </source>
</evidence>
<organism evidence="9">
    <name type="scientific">Gongylonema pulchrum</name>
    <dbReference type="NCBI Taxonomy" id="637853"/>
    <lineage>
        <taxon>Eukaryota</taxon>
        <taxon>Metazoa</taxon>
        <taxon>Ecdysozoa</taxon>
        <taxon>Nematoda</taxon>
        <taxon>Chromadorea</taxon>
        <taxon>Rhabditida</taxon>
        <taxon>Spirurina</taxon>
        <taxon>Spiruromorpha</taxon>
        <taxon>Spiruroidea</taxon>
        <taxon>Gongylonematidae</taxon>
        <taxon>Gongylonema</taxon>
    </lineage>
</organism>
<sequence>MPLLARSVRYRQPEDAFIITANVFVMELLKFLTASLIVLINEKSLTKYTARFYGAILRNYVETLKMFVPAVIYMIQNSLYYVALSHLEATTYCVSANFILITDL</sequence>
<dbReference type="PANTHER" id="PTHR10231">
    <property type="entry name" value="NUCLEOTIDE-SUGAR TRANSMEMBRANE TRANSPORTER"/>
    <property type="match status" value="1"/>
</dbReference>
<evidence type="ECO:0000256" key="3">
    <source>
        <dbReference type="ARBA" id="ARBA00022692"/>
    </source>
</evidence>
<keyword evidence="5 6" id="KW-0472">Membrane</keyword>
<dbReference type="Pfam" id="PF04142">
    <property type="entry name" value="Nuc_sug_transp"/>
    <property type="match status" value="1"/>
</dbReference>
<dbReference type="InterPro" id="IPR007271">
    <property type="entry name" value="Nuc_sug_transpt"/>
</dbReference>
<accession>A0A183DVG3</accession>
<gene>
    <name evidence="7" type="ORF">GPUH_LOCUS12704</name>
</gene>
<keyword evidence="2" id="KW-0813">Transport</keyword>
<evidence type="ECO:0000313" key="7">
    <source>
        <dbReference type="EMBL" id="VDN20910.1"/>
    </source>
</evidence>
<evidence type="ECO:0000256" key="6">
    <source>
        <dbReference type="SAM" id="Phobius"/>
    </source>
</evidence>
<keyword evidence="2" id="KW-0762">Sugar transport</keyword>
<dbReference type="EMBL" id="UYRT01079537">
    <property type="protein sequence ID" value="VDN20910.1"/>
    <property type="molecule type" value="Genomic_DNA"/>
</dbReference>
<dbReference type="WBParaSite" id="GPUH_0001271801-mRNA-1">
    <property type="protein sequence ID" value="GPUH_0001271801-mRNA-1"/>
    <property type="gene ID" value="GPUH_0001271801"/>
</dbReference>
<dbReference type="OrthoDB" id="408493at2759"/>
<keyword evidence="8" id="KW-1185">Reference proteome</keyword>
<evidence type="ECO:0000256" key="4">
    <source>
        <dbReference type="ARBA" id="ARBA00022989"/>
    </source>
</evidence>
<dbReference type="AlphaFoldDB" id="A0A183DVG3"/>
<dbReference type="Proteomes" id="UP000271098">
    <property type="component" value="Unassembled WGS sequence"/>
</dbReference>
<proteinExistence type="predicted"/>
<keyword evidence="3 6" id="KW-0812">Transmembrane</keyword>
<name>A0A183DVG3_9BILA</name>